<protein>
    <recommendedName>
        <fullName evidence="1">Antitoxin SocA-like Panacea domain-containing protein</fullName>
    </recommendedName>
</protein>
<dbReference type="AlphaFoldDB" id="A0A2S7DL12"/>
<reference evidence="2 3" key="1">
    <citation type="submission" date="2016-08" db="EMBL/GenBank/DDBJ databases">
        <authorList>
            <person name="Seilhamer J.J."/>
        </authorList>
    </citation>
    <scope>NUCLEOTIDE SEQUENCE [LARGE SCALE GENOMIC DNA]</scope>
    <source>
        <strain evidence="2 3">CFBP4644</strain>
    </source>
</reference>
<gene>
    <name evidence="2" type="ORF">XmelCFBP4644_01035</name>
</gene>
<dbReference type="Proteomes" id="UP000239865">
    <property type="component" value="Unassembled WGS sequence"/>
</dbReference>
<evidence type="ECO:0000313" key="2">
    <source>
        <dbReference type="EMBL" id="PPU74546.1"/>
    </source>
</evidence>
<organism evidence="2 3">
    <name type="scientific">Xanthomonas melonis</name>
    <dbReference type="NCBI Taxonomy" id="56456"/>
    <lineage>
        <taxon>Bacteria</taxon>
        <taxon>Pseudomonadati</taxon>
        <taxon>Pseudomonadota</taxon>
        <taxon>Gammaproteobacteria</taxon>
        <taxon>Lysobacterales</taxon>
        <taxon>Lysobacteraceae</taxon>
        <taxon>Xanthomonas</taxon>
    </lineage>
</organism>
<dbReference type="Pfam" id="PF13274">
    <property type="entry name" value="SocA_Panacea"/>
    <property type="match status" value="1"/>
</dbReference>
<feature type="domain" description="Antitoxin SocA-like Panacea" evidence="1">
    <location>
        <begin position="28"/>
        <end position="138"/>
    </location>
</feature>
<sequence>MQSQFKAEKAIAAIGYLVNETGADLYSVMKMLYLADKQHLQRFGRTISGDHYVAMPRGPVPDRAYNLCKFVRGSRDHFDPLPTAREWLKLEGNAFQLLRAPDIDELSRSDIDALNHAAEIHKAGNWKGVFDASHDDAWRAAWASAEASNNRCADMELDAIAATLPNGPALIEYLADRHPGEESETPSVAH</sequence>
<dbReference type="RefSeq" id="WP_104584484.1">
    <property type="nucleotide sequence ID" value="NZ_JAJGQH010000015.1"/>
</dbReference>
<evidence type="ECO:0000259" key="1">
    <source>
        <dbReference type="Pfam" id="PF13274"/>
    </source>
</evidence>
<dbReference type="EMBL" id="MDEH01000001">
    <property type="protein sequence ID" value="PPU74546.1"/>
    <property type="molecule type" value="Genomic_DNA"/>
</dbReference>
<name>A0A2S7DL12_9XANT</name>
<dbReference type="InterPro" id="IPR025272">
    <property type="entry name" value="SocA_Panacea"/>
</dbReference>
<accession>A0A2S7DL12</accession>
<proteinExistence type="predicted"/>
<evidence type="ECO:0000313" key="3">
    <source>
        <dbReference type="Proteomes" id="UP000239865"/>
    </source>
</evidence>
<comment type="caution">
    <text evidence="2">The sequence shown here is derived from an EMBL/GenBank/DDBJ whole genome shotgun (WGS) entry which is preliminary data.</text>
</comment>
<dbReference type="OrthoDB" id="9813053at2"/>